<name>A0ABR2GR54_9EUKA</name>
<reference evidence="2 3" key="1">
    <citation type="submission" date="2024-04" db="EMBL/GenBank/DDBJ databases">
        <title>Tritrichomonas musculus Genome.</title>
        <authorList>
            <person name="Alves-Ferreira E."/>
            <person name="Grigg M."/>
            <person name="Lorenzi H."/>
            <person name="Galac M."/>
        </authorList>
    </citation>
    <scope>NUCLEOTIDE SEQUENCE [LARGE SCALE GENOMIC DNA]</scope>
    <source>
        <strain evidence="2 3">EAF2021</strain>
    </source>
</reference>
<proteinExistence type="predicted"/>
<evidence type="ECO:0000313" key="2">
    <source>
        <dbReference type="EMBL" id="KAK8836410.1"/>
    </source>
</evidence>
<dbReference type="EMBL" id="JAPFFF010000066">
    <property type="protein sequence ID" value="KAK8836410.1"/>
    <property type="molecule type" value="Genomic_DNA"/>
</dbReference>
<evidence type="ECO:0008006" key="4">
    <source>
        <dbReference type="Google" id="ProtNLM"/>
    </source>
</evidence>
<keyword evidence="1" id="KW-1133">Transmembrane helix</keyword>
<organism evidence="2 3">
    <name type="scientific">Tritrichomonas musculus</name>
    <dbReference type="NCBI Taxonomy" id="1915356"/>
    <lineage>
        <taxon>Eukaryota</taxon>
        <taxon>Metamonada</taxon>
        <taxon>Parabasalia</taxon>
        <taxon>Tritrichomonadida</taxon>
        <taxon>Tritrichomonadidae</taxon>
        <taxon>Tritrichomonas</taxon>
    </lineage>
</organism>
<protein>
    <recommendedName>
        <fullName evidence="4">Surface antigen BspA-like</fullName>
    </recommendedName>
</protein>
<keyword evidence="1" id="KW-0812">Transmembrane</keyword>
<accession>A0ABR2GR54</accession>
<dbReference type="InterPro" id="IPR032675">
    <property type="entry name" value="LRR_dom_sf"/>
</dbReference>
<dbReference type="Proteomes" id="UP001470230">
    <property type="component" value="Unassembled WGS sequence"/>
</dbReference>
<dbReference type="InterPro" id="IPR026906">
    <property type="entry name" value="LRR_5"/>
</dbReference>
<dbReference type="SUPFAM" id="SSF52058">
    <property type="entry name" value="L domain-like"/>
    <property type="match status" value="1"/>
</dbReference>
<keyword evidence="1" id="KW-0472">Membrane</keyword>
<keyword evidence="3" id="KW-1185">Reference proteome</keyword>
<evidence type="ECO:0000313" key="3">
    <source>
        <dbReference type="Proteomes" id="UP001470230"/>
    </source>
</evidence>
<dbReference type="Gene3D" id="3.80.10.10">
    <property type="entry name" value="Ribonuclease Inhibitor"/>
    <property type="match status" value="1"/>
</dbReference>
<gene>
    <name evidence="2" type="ORF">M9Y10_039753</name>
</gene>
<dbReference type="Pfam" id="PF13306">
    <property type="entry name" value="LRR_5"/>
    <property type="match status" value="2"/>
</dbReference>
<feature type="transmembrane region" description="Helical" evidence="1">
    <location>
        <begin position="407"/>
        <end position="430"/>
    </location>
</feature>
<comment type="caution">
    <text evidence="2">The sequence shown here is derived from an EMBL/GenBank/DDBJ whole genome shotgun (WGS) entry which is preliminary data.</text>
</comment>
<evidence type="ECO:0000256" key="1">
    <source>
        <dbReference type="SAM" id="Phobius"/>
    </source>
</evidence>
<sequence length="443" mass="47940">MFLLTFLLTYIKANPCKKTSATTMVCTNPENAIGLEDEDTIPPCDDMITDIKILSSYRIDIKGEGFTKCTSVKNLFFQVNDVLSIEENDFHVKNLETLTISGGGALLGTSSFAGSKLKEINIVPFEDESTKKEIIPSAIINTFAFKGAEGPMNIKINGSFAKIDLSAFDNCKINLFDISTTQSTDLIEAKNDFSSSIDSLKITSGPLTINALFKSVTIGPIDITAQYVFFGVNSFQSSNVKSIKINVKENVGFSEGSFKGLENFESLEIEGSPTIISFDQNSFESNGLKELKLESSILILFQKSSFQSSKLKSLNLKSESIGAYERAFFECFDLESATIESKKIQFREEAFACNNFKAGEGLNSKGEELLNHECYMGCGTKCSDGTISDTPNSGGDGGKKKGLSTGVIVAIVVVCVVVVAAVIVTVILVLKKKNKIGNESASP</sequence>